<feature type="domain" description="Reverse transcriptase zinc-binding" evidence="2">
    <location>
        <begin position="1339"/>
        <end position="1423"/>
    </location>
</feature>
<reference evidence="4 5" key="1">
    <citation type="submission" date="2018-04" db="EMBL/GenBank/DDBJ databases">
        <authorList>
            <person name="Vogel A."/>
        </authorList>
    </citation>
    <scope>NUCLEOTIDE SEQUENCE [LARGE SCALE GENOMIC DNA]</scope>
</reference>
<feature type="region of interest" description="Disordered" evidence="1">
    <location>
        <begin position="1630"/>
        <end position="1701"/>
    </location>
</feature>
<gene>
    <name evidence="4" type="ORF">CCAM_LOCUS23878</name>
</gene>
<feature type="domain" description="DUF4283" evidence="3">
    <location>
        <begin position="468"/>
        <end position="542"/>
    </location>
</feature>
<dbReference type="Pfam" id="PF13966">
    <property type="entry name" value="zf-RVT"/>
    <property type="match status" value="1"/>
</dbReference>
<keyword evidence="5" id="KW-1185">Reference proteome</keyword>
<dbReference type="InterPro" id="IPR025558">
    <property type="entry name" value="DUF4283"/>
</dbReference>
<name>A0A484LZZ6_9ASTE</name>
<feature type="region of interest" description="Disordered" evidence="1">
    <location>
        <begin position="691"/>
        <end position="751"/>
    </location>
</feature>
<dbReference type="Pfam" id="PF14111">
    <property type="entry name" value="DUF4283"/>
    <property type="match status" value="1"/>
</dbReference>
<evidence type="ECO:0000256" key="1">
    <source>
        <dbReference type="SAM" id="MobiDB-lite"/>
    </source>
</evidence>
<sequence length="2031" mass="232441">MRGLANKLKGLKFCIKKWNANHFGNIFTKVKEAEDAAIKAQKRFESCNTDDNREAFHLANANLLKACKTEENYWAQKANIKWLASGDASTKYFHSLVKGKRRQARIRELKDHSGKVLLDPDLIANYISNHYEATFSEDYIGNLGDIIAKIPTIINDLDNQCITTLPLEDEIKAAIWQLNPNSSAGPDGYNGEFFRHFWDIIKADLISATNEYFQGIPIPMAFGSTNITLIPKVEGAREIGDYRPIALSTFFNDLIIFLKGDLRNILRFRHLLDSYLKASGQEVNKKKSRIFCKKGSRGLYTSKLEDTLGFKQNISKRIIKKMIQHWDCSATHNIIFHRNIYFVRYDPWNHLAFCLTLLVNTIAPPLERQIGGAFAFIVVQRGDGVEIPSKNPGLSLFFAVSSEDLICFKVVYVVEAELSGSEEIEDLLRWANLHPREDKLQGSVQGDFKGCPSVSFTPEDIQKLSRRFTNALIGTFARRPAYAILKNFLQKLGLQGEFSIGTLSFNQVLINFQYEEDYQRVFLRQTWSVGNQLMVVTKWTTDHTEGIDCPVVQVWVSCPKLPIFLHDQRALSILASALGRPLKVDESTLRFSRPELARFCVEIDVSKPPPSKIHINLGGKDLFLQLVYENIPHYCSSCSKLGHLKGHCRNQERELKQPVQIRENKGKEIIGEKWTVITSKRGGSEAVWKRKLGPSSGPGECSNSCEAQQLQDKDKDKETPVPVVQCPAPPTSAPTSALLDPTPPQGPEVVPDSEDDLIIFLKGDLRNILRFRHLLDSYLKASGQEVNKKKSRIFCKKGSRGLYTSKLEDTLGFKVGNPPFKYLGSTITQGKLKKTHCDHILHHFDAYINNWYSKELNPMSRLILIKHVLSAIPMHTLAVQDLPKSIIRTIHGKLANFFWGSKQGRNHYHWAKWDTLTRPTGEGGLGIRNLDDIQKASALKLWWTSLTGNSLWAIFMKNKYAREGTFEAKIYDSASWKRICRISPIEDLKAILTKWSKDDFGNIFHQLKEAESRASRAQDHFEANPNPESLVEFNKSNAELLLLSKRETDFWRQKSCIRWLKEGDASTKFFHNVVINRRQKLRISSLKDDHGPRVKPEIKANMQRALHMREGKLPFTYLGATIGKGKVKKEDCPRVKPEIKANMQRALHMREGKLPFTYLGATIGKGKVKKEDCKKIVQHFDVYLNTWHSKVLNQMGRLILIKHVLSSIPLHIVAVQQMPKSIHNILNKKMQNFLWGYKNGKPKYHWISWRGLCYPKHEGGLGIRHLEDVEAAYSTKLWWKIRNSQGLWGEYMRRRYRPDSFQEHPTDTLTWKRAARIHNWALQHVQEVDETDTWEGEPFTTKLAYHAWRDSKPISLAHKMIWNKLQIPKISLFIWKAFNNILPFPETLSRFNLALPSQCSFCLNGPQDLNHTLFQCQMSFRIWRFFSALFDDPIPSREDTLHDTCMKWWISTPRNKLQDKITSVLPGFISWGIRKAHNEVKYTGKAFKEGTTIATIMKTIQQWIWIHKGKKWMHMDETLKSLSFHLHFNRNNSQCFSVFKKAITEIPVLREEQSVFTNVNLRKRKGTEKEPMFGRKMQLRKRKKGILGENAEQEKNQAQENPISQEDEMPSIENIDQLNGEKVLVAEVELEGNTDQRTSRDELNTDQEIGEDEVNTEQECSEEEECARKKKSATVERKGKMQYKEKEKNIQRKRKKRMRGEEGELNKIGVKSIKTRMAPKTITELLKNLSEEQKEDVREMGFCRLLQLDITHLPLQLGYWLVESFDTRSVSLMLPSKKEIHIDETSIHSTIGFPMGGESVMKKNREKSEEAREVMRAWNLQFAVQKGTIRIADDVIKAFASAIKNLAEAISTFDEKLQAAVQVLPDDEAMKMLVERVSNLLDANVGGVIEENIELEANVGDGGQVTEAMEAVGDVEHVTEPTHTENGELQADVGGAGDVADVANVKNGPSEDQILDMAVVKNNREAELNKKGNQDECRERIAERQKGRKRDVALSATLRSPFMNRIVGIRSTLTIEERMVEAFTFSVDSDE</sequence>
<evidence type="ECO:0000313" key="5">
    <source>
        <dbReference type="Proteomes" id="UP000595140"/>
    </source>
</evidence>
<evidence type="ECO:0000313" key="4">
    <source>
        <dbReference type="EMBL" id="VFQ82102.1"/>
    </source>
</evidence>
<evidence type="ECO:0000259" key="3">
    <source>
        <dbReference type="Pfam" id="PF14111"/>
    </source>
</evidence>
<feature type="region of interest" description="Disordered" evidence="1">
    <location>
        <begin position="1585"/>
        <end position="1609"/>
    </location>
</feature>
<organism evidence="4 5">
    <name type="scientific">Cuscuta campestris</name>
    <dbReference type="NCBI Taxonomy" id="132261"/>
    <lineage>
        <taxon>Eukaryota</taxon>
        <taxon>Viridiplantae</taxon>
        <taxon>Streptophyta</taxon>
        <taxon>Embryophyta</taxon>
        <taxon>Tracheophyta</taxon>
        <taxon>Spermatophyta</taxon>
        <taxon>Magnoliopsida</taxon>
        <taxon>eudicotyledons</taxon>
        <taxon>Gunneridae</taxon>
        <taxon>Pentapetalae</taxon>
        <taxon>asterids</taxon>
        <taxon>lamiids</taxon>
        <taxon>Solanales</taxon>
        <taxon>Convolvulaceae</taxon>
        <taxon>Cuscuteae</taxon>
        <taxon>Cuscuta</taxon>
        <taxon>Cuscuta subgen. Grammica</taxon>
        <taxon>Cuscuta sect. Cleistogrammica</taxon>
    </lineage>
</organism>
<dbReference type="EMBL" id="OOIL02002298">
    <property type="protein sequence ID" value="VFQ82102.1"/>
    <property type="molecule type" value="Genomic_DNA"/>
</dbReference>
<dbReference type="InterPro" id="IPR026960">
    <property type="entry name" value="RVT-Znf"/>
</dbReference>
<dbReference type="Proteomes" id="UP000595140">
    <property type="component" value="Unassembled WGS sequence"/>
</dbReference>
<feature type="compositionally biased region" description="Acidic residues" evidence="1">
    <location>
        <begin position="1644"/>
        <end position="1665"/>
    </location>
</feature>
<dbReference type="OrthoDB" id="1430711at2759"/>
<evidence type="ECO:0008006" key="6">
    <source>
        <dbReference type="Google" id="ProtNLM"/>
    </source>
</evidence>
<feature type="compositionally biased region" description="Basic and acidic residues" evidence="1">
    <location>
        <begin position="1673"/>
        <end position="1690"/>
    </location>
</feature>
<dbReference type="PANTHER" id="PTHR33116:SF78">
    <property type="entry name" value="OS12G0587133 PROTEIN"/>
    <property type="match status" value="1"/>
</dbReference>
<feature type="compositionally biased region" description="Polar residues" evidence="1">
    <location>
        <begin position="701"/>
        <end position="710"/>
    </location>
</feature>
<dbReference type="PANTHER" id="PTHR33116">
    <property type="entry name" value="REVERSE TRANSCRIPTASE ZINC-BINDING DOMAIN-CONTAINING PROTEIN-RELATED-RELATED"/>
    <property type="match status" value="1"/>
</dbReference>
<protein>
    <recommendedName>
        <fullName evidence="6">Reverse transcriptase zinc-binding domain-containing protein</fullName>
    </recommendedName>
</protein>
<proteinExistence type="predicted"/>
<accession>A0A484LZZ6</accession>
<evidence type="ECO:0000259" key="2">
    <source>
        <dbReference type="Pfam" id="PF13966"/>
    </source>
</evidence>